<dbReference type="AlphaFoldDB" id="A0A917A4A7"/>
<evidence type="ECO:0008006" key="4">
    <source>
        <dbReference type="Google" id="ProtNLM"/>
    </source>
</evidence>
<keyword evidence="1" id="KW-0732">Signal</keyword>
<dbReference type="RefSeq" id="WP_188476894.1">
    <property type="nucleotide sequence ID" value="NZ_BMFJ01000001.1"/>
</dbReference>
<accession>A0A917A4A7</accession>
<proteinExistence type="predicted"/>
<dbReference type="Proteomes" id="UP000612855">
    <property type="component" value="Unassembled WGS sequence"/>
</dbReference>
<keyword evidence="3" id="KW-1185">Reference proteome</keyword>
<comment type="caution">
    <text evidence="2">The sequence shown here is derived from an EMBL/GenBank/DDBJ whole genome shotgun (WGS) entry which is preliminary data.</text>
</comment>
<evidence type="ECO:0000313" key="3">
    <source>
        <dbReference type="Proteomes" id="UP000612855"/>
    </source>
</evidence>
<feature type="chain" id="PRO_5037158766" description="VPLPA-CTERM protein sorting domain-containing protein" evidence="1">
    <location>
        <begin position="21"/>
        <end position="203"/>
    </location>
</feature>
<name>A0A917A4A7_9RHOB</name>
<reference evidence="3" key="1">
    <citation type="journal article" date="2019" name="Int. J. Syst. Evol. Microbiol.">
        <title>The Global Catalogue of Microorganisms (GCM) 10K type strain sequencing project: providing services to taxonomists for standard genome sequencing and annotation.</title>
        <authorList>
            <consortium name="The Broad Institute Genomics Platform"/>
            <consortium name="The Broad Institute Genome Sequencing Center for Infectious Disease"/>
            <person name="Wu L."/>
            <person name="Ma J."/>
        </authorList>
    </citation>
    <scope>NUCLEOTIDE SEQUENCE [LARGE SCALE GENOMIC DNA]</scope>
    <source>
        <strain evidence="3">CGMCC 1.12664</strain>
    </source>
</reference>
<feature type="signal peptide" evidence="1">
    <location>
        <begin position="1"/>
        <end position="20"/>
    </location>
</feature>
<sequence>MKQFAAAFLTVFGLAAPAAALTVTEGHIDWDDLDPPTFVGTLELGENRISGFVSATCSLYQDHPLFGEGCFQLSGDDGDFFSFRMSPGHELTAATMELQNVETYAFGDTEPGFLPDPGGLADLFATADGTYDILGGTPLRGSLSYYVHLSARDLLLNELTAASYTLTLTVSEIPAPSVPLPAGMPLLAAAMAVLGLRRRSRRI</sequence>
<evidence type="ECO:0000256" key="1">
    <source>
        <dbReference type="SAM" id="SignalP"/>
    </source>
</evidence>
<evidence type="ECO:0000313" key="2">
    <source>
        <dbReference type="EMBL" id="GGE26384.1"/>
    </source>
</evidence>
<organism evidence="2 3">
    <name type="scientific">Primorskyibacter flagellatus</name>
    <dbReference type="NCBI Taxonomy" id="1387277"/>
    <lineage>
        <taxon>Bacteria</taxon>
        <taxon>Pseudomonadati</taxon>
        <taxon>Pseudomonadota</taxon>
        <taxon>Alphaproteobacteria</taxon>
        <taxon>Rhodobacterales</taxon>
        <taxon>Roseobacteraceae</taxon>
        <taxon>Primorskyibacter</taxon>
    </lineage>
</organism>
<dbReference type="EMBL" id="BMFJ01000001">
    <property type="protein sequence ID" value="GGE26384.1"/>
    <property type="molecule type" value="Genomic_DNA"/>
</dbReference>
<protein>
    <recommendedName>
        <fullName evidence="4">VPLPA-CTERM protein sorting domain-containing protein</fullName>
    </recommendedName>
</protein>
<gene>
    <name evidence="2" type="ORF">GCM10011360_13460</name>
</gene>